<evidence type="ECO:0008006" key="4">
    <source>
        <dbReference type="Google" id="ProtNLM"/>
    </source>
</evidence>
<dbReference type="Proteomes" id="UP001620597">
    <property type="component" value="Unassembled WGS sequence"/>
</dbReference>
<evidence type="ECO:0000313" key="2">
    <source>
        <dbReference type="EMBL" id="MFK4751439.1"/>
    </source>
</evidence>
<sequence length="112" mass="12408">MANQTGTLKDGLLFKQQPQFEFEMRPIMTTGELFDAEIEAEGVEHQLTFNGALMARQLVRVGECPGPFSLAQIRALSPRDWQILRAAQATLNSVTDDPNEPSDSENTATLSR</sequence>
<reference evidence="2 3" key="1">
    <citation type="submission" date="2024-03" db="EMBL/GenBank/DDBJ databases">
        <title>High-quality draft genome sequence of Oceanobacter sp. wDCs-4.</title>
        <authorList>
            <person name="Dong C."/>
        </authorList>
    </citation>
    <scope>NUCLEOTIDE SEQUENCE [LARGE SCALE GENOMIC DNA]</scope>
    <source>
        <strain evidence="3">wDCs-4</strain>
    </source>
</reference>
<evidence type="ECO:0000256" key="1">
    <source>
        <dbReference type="SAM" id="MobiDB-lite"/>
    </source>
</evidence>
<dbReference type="InterPro" id="IPR056974">
    <property type="entry name" value="Tail_Gp41-like"/>
</dbReference>
<dbReference type="EMBL" id="JBBKTX010000003">
    <property type="protein sequence ID" value="MFK4751439.1"/>
    <property type="molecule type" value="Genomic_DNA"/>
</dbReference>
<gene>
    <name evidence="2" type="ORF">WG929_03350</name>
</gene>
<accession>A0ABW8NES2</accession>
<proteinExistence type="predicted"/>
<comment type="caution">
    <text evidence="2">The sequence shown here is derived from an EMBL/GenBank/DDBJ whole genome shotgun (WGS) entry which is preliminary data.</text>
</comment>
<keyword evidence="3" id="KW-1185">Reference proteome</keyword>
<name>A0ABW8NES2_9GAMM</name>
<protein>
    <recommendedName>
        <fullName evidence="4">Phage tail assembly chaperone protein, E, or 41 or 14</fullName>
    </recommendedName>
</protein>
<evidence type="ECO:0000313" key="3">
    <source>
        <dbReference type="Proteomes" id="UP001620597"/>
    </source>
</evidence>
<feature type="region of interest" description="Disordered" evidence="1">
    <location>
        <begin position="91"/>
        <end position="112"/>
    </location>
</feature>
<organism evidence="2 3">
    <name type="scientific">Oceanobacter antarcticus</name>
    <dbReference type="NCBI Taxonomy" id="3133425"/>
    <lineage>
        <taxon>Bacteria</taxon>
        <taxon>Pseudomonadati</taxon>
        <taxon>Pseudomonadota</taxon>
        <taxon>Gammaproteobacteria</taxon>
        <taxon>Oceanospirillales</taxon>
        <taxon>Oceanospirillaceae</taxon>
        <taxon>Oceanobacter</taxon>
    </lineage>
</organism>
<dbReference type="RefSeq" id="WP_416204896.1">
    <property type="nucleotide sequence ID" value="NZ_JBBKTX010000003.1"/>
</dbReference>
<dbReference type="Pfam" id="PF23746">
    <property type="entry name" value="Gp41_Mu"/>
    <property type="match status" value="1"/>
</dbReference>